<accession>A0ABT0SD98</accession>
<keyword evidence="1" id="KW-0472">Membrane</keyword>
<gene>
    <name evidence="2" type="ORF">K5L01_01205</name>
</gene>
<feature type="transmembrane region" description="Helical" evidence="1">
    <location>
        <begin position="69"/>
        <end position="97"/>
    </location>
</feature>
<dbReference type="RefSeq" id="WP_250061189.1">
    <property type="nucleotide sequence ID" value="NZ_JAIKTS010000001.1"/>
</dbReference>
<feature type="transmembrane region" description="Helical" evidence="1">
    <location>
        <begin position="6"/>
        <end position="25"/>
    </location>
</feature>
<name>A0ABT0SD98_9GAMM</name>
<dbReference type="EMBL" id="JAIKTS010000001">
    <property type="protein sequence ID" value="MCL7713277.1"/>
    <property type="molecule type" value="Genomic_DNA"/>
</dbReference>
<proteinExistence type="predicted"/>
<protein>
    <submittedName>
        <fullName evidence="2">AzlD domain-containing protein</fullName>
    </submittedName>
</protein>
<dbReference type="Proteomes" id="UP001431235">
    <property type="component" value="Unassembled WGS sequence"/>
</dbReference>
<reference evidence="2 3" key="1">
    <citation type="submission" date="2021-08" db="EMBL/GenBank/DDBJ databases">
        <title>Novel members of of the genus Stenotrophomonas from differernt environment.</title>
        <authorList>
            <person name="Deng Y."/>
        </authorList>
    </citation>
    <scope>NUCLEOTIDE SEQUENCE [LARGE SCALE GENOMIC DNA]</scope>
    <source>
        <strain evidence="2 3">CPCC 101365</strain>
    </source>
</reference>
<keyword evidence="1" id="KW-0812">Transmembrane</keyword>
<evidence type="ECO:0000313" key="3">
    <source>
        <dbReference type="Proteomes" id="UP001431235"/>
    </source>
</evidence>
<sequence>MTMWGWVLLASVAAWAIKFCGYLMPVRWMASPRMGRVAGTLTIGLLASLTTMNAVAAGPGIALDARLGALVAAALALAVRLPFLAVVLAGAAAAALLRLLS</sequence>
<organism evidence="2 3">
    <name type="scientific">Stenotrophomonas mori</name>
    <dbReference type="NCBI Taxonomy" id="2871096"/>
    <lineage>
        <taxon>Bacteria</taxon>
        <taxon>Pseudomonadati</taxon>
        <taxon>Pseudomonadota</taxon>
        <taxon>Gammaproteobacteria</taxon>
        <taxon>Lysobacterales</taxon>
        <taxon>Lysobacteraceae</taxon>
        <taxon>Stenotrophomonas</taxon>
    </lineage>
</organism>
<evidence type="ECO:0000256" key="1">
    <source>
        <dbReference type="SAM" id="Phobius"/>
    </source>
</evidence>
<comment type="caution">
    <text evidence="2">The sequence shown here is derived from an EMBL/GenBank/DDBJ whole genome shotgun (WGS) entry which is preliminary data.</text>
</comment>
<keyword evidence="1" id="KW-1133">Transmembrane helix</keyword>
<evidence type="ECO:0000313" key="2">
    <source>
        <dbReference type="EMBL" id="MCL7713277.1"/>
    </source>
</evidence>
<keyword evidence="3" id="KW-1185">Reference proteome</keyword>
<feature type="transmembrane region" description="Helical" evidence="1">
    <location>
        <begin position="37"/>
        <end position="57"/>
    </location>
</feature>